<organism evidence="2 3">
    <name type="scientific">Pseudonocardia eucalypti</name>
    <dbReference type="NCBI Taxonomy" id="648755"/>
    <lineage>
        <taxon>Bacteria</taxon>
        <taxon>Bacillati</taxon>
        <taxon>Actinomycetota</taxon>
        <taxon>Actinomycetes</taxon>
        <taxon>Pseudonocardiales</taxon>
        <taxon>Pseudonocardiaceae</taxon>
        <taxon>Pseudonocardia</taxon>
    </lineage>
</organism>
<dbReference type="SUPFAM" id="SSF55729">
    <property type="entry name" value="Acyl-CoA N-acyltransferases (Nat)"/>
    <property type="match status" value="1"/>
</dbReference>
<dbReference type="Proteomes" id="UP001428817">
    <property type="component" value="Unassembled WGS sequence"/>
</dbReference>
<accession>A0ABP9QYS2</accession>
<proteinExistence type="predicted"/>
<keyword evidence="3" id="KW-1185">Reference proteome</keyword>
<reference evidence="3" key="1">
    <citation type="journal article" date="2019" name="Int. J. Syst. Evol. Microbiol.">
        <title>The Global Catalogue of Microorganisms (GCM) 10K type strain sequencing project: providing services to taxonomists for standard genome sequencing and annotation.</title>
        <authorList>
            <consortium name="The Broad Institute Genomics Platform"/>
            <consortium name="The Broad Institute Genome Sequencing Center for Infectious Disease"/>
            <person name="Wu L."/>
            <person name="Ma J."/>
        </authorList>
    </citation>
    <scope>NUCLEOTIDE SEQUENCE [LARGE SCALE GENOMIC DNA]</scope>
    <source>
        <strain evidence="3">JCM 18303</strain>
    </source>
</reference>
<evidence type="ECO:0000259" key="1">
    <source>
        <dbReference type="PROSITE" id="PS51186"/>
    </source>
</evidence>
<dbReference type="PROSITE" id="PS51186">
    <property type="entry name" value="GNAT"/>
    <property type="match status" value="1"/>
</dbReference>
<dbReference type="PANTHER" id="PTHR43441:SF11">
    <property type="entry name" value="RIBOSOMAL-PROTEIN-SERINE ACETYLTRANSFERASE"/>
    <property type="match status" value="1"/>
</dbReference>
<protein>
    <submittedName>
        <fullName evidence="2">GNAT family protein</fullName>
    </submittedName>
</protein>
<feature type="domain" description="N-acetyltransferase" evidence="1">
    <location>
        <begin position="32"/>
        <end position="190"/>
    </location>
</feature>
<dbReference type="Pfam" id="PF13302">
    <property type="entry name" value="Acetyltransf_3"/>
    <property type="match status" value="1"/>
</dbReference>
<gene>
    <name evidence="2" type="ORF">GCM10023321_65430</name>
</gene>
<dbReference type="EMBL" id="BAABJP010000043">
    <property type="protein sequence ID" value="GAA5169579.1"/>
    <property type="molecule type" value="Genomic_DNA"/>
</dbReference>
<dbReference type="PANTHER" id="PTHR43441">
    <property type="entry name" value="RIBOSOMAL-PROTEIN-SERINE ACETYLTRANSFERASE"/>
    <property type="match status" value="1"/>
</dbReference>
<dbReference type="InterPro" id="IPR000182">
    <property type="entry name" value="GNAT_dom"/>
</dbReference>
<dbReference type="Gene3D" id="3.40.630.30">
    <property type="match status" value="1"/>
</dbReference>
<name>A0ABP9QYS2_9PSEU</name>
<dbReference type="InterPro" id="IPR051908">
    <property type="entry name" value="Ribosomal_N-acetyltransferase"/>
</dbReference>
<evidence type="ECO:0000313" key="2">
    <source>
        <dbReference type="EMBL" id="GAA5169579.1"/>
    </source>
</evidence>
<comment type="caution">
    <text evidence="2">The sequence shown here is derived from an EMBL/GenBank/DDBJ whole genome shotgun (WGS) entry which is preliminary data.</text>
</comment>
<dbReference type="InterPro" id="IPR016181">
    <property type="entry name" value="Acyl_CoA_acyltransferase"/>
</dbReference>
<sequence>MPTVIAEHWPPHGLRLRTPRLELRPDDDPGLGELVEAARAGVHPADQMPFAVPWTDAAPEHLGGGMLRYFWSERAAVAPERWSLNFLTRLDGRVIGTQGLMGVDFAVTREVSTGSWLGGRYQKQGFGTEMRAAVLGLAFDHLGARLARSGAFVDNARSLALSRRLGYVDDGTETLARRGCPATQRRLLLTEADYRAHRPEWRVEVTGLEPCLPMLGAV</sequence>
<evidence type="ECO:0000313" key="3">
    <source>
        <dbReference type="Proteomes" id="UP001428817"/>
    </source>
</evidence>